<proteinExistence type="predicted"/>
<sequence length="40" mass="4432">MAGGPWRQRAEGMTAAEPFRANVSGYRKKLMDAPGSRRSH</sequence>
<keyword evidence="2" id="KW-1185">Reference proteome</keyword>
<reference evidence="1 2" key="1">
    <citation type="submission" date="2018-02" db="EMBL/GenBank/DDBJ databases">
        <title>FDA/CDC Antimicrobial Resistant Isolate Bank Genome Sequencing.</title>
        <authorList>
            <person name="Benahmed F.H."/>
            <person name="Lutgring J.D."/>
            <person name="Yoo B."/>
            <person name="Machado M."/>
            <person name="Brown A."/>
            <person name="McAllister G."/>
            <person name="Perry A."/>
            <person name="Halpin A.L."/>
            <person name="Vavikolanu K."/>
            <person name="Ott S."/>
            <person name="Zhao X."/>
            <person name="Tallon L.J."/>
            <person name="Sadzewicz L."/>
            <person name="Aluvathingal J."/>
            <person name="Nadendla S."/>
            <person name="Voskania-kordi A."/>
            <person name="Simonyan V."/>
            <person name="Patel J."/>
            <person name="Shawar R.M."/>
        </authorList>
    </citation>
    <scope>NUCLEOTIDE SEQUENCE [LARGE SCALE GENOMIC DNA]</scope>
    <source>
        <strain evidence="1 2">AR_0356</strain>
    </source>
</reference>
<organism evidence="1 2">
    <name type="scientific">Pseudomonas paraeruginosa</name>
    <dbReference type="NCBI Taxonomy" id="2994495"/>
    <lineage>
        <taxon>Bacteria</taxon>
        <taxon>Pseudomonadati</taxon>
        <taxon>Pseudomonadota</taxon>
        <taxon>Gammaproteobacteria</taxon>
        <taxon>Pseudomonadales</taxon>
        <taxon>Pseudomonadaceae</taxon>
        <taxon>Pseudomonas</taxon>
    </lineage>
</organism>
<dbReference type="Proteomes" id="UP000238390">
    <property type="component" value="Chromosome"/>
</dbReference>
<gene>
    <name evidence="1" type="ORF">CSB93_0120</name>
</gene>
<accession>A0A2R3IV10</accession>
<evidence type="ECO:0000313" key="2">
    <source>
        <dbReference type="Proteomes" id="UP000238390"/>
    </source>
</evidence>
<name>A0A2R3IV10_9PSED</name>
<evidence type="ECO:0000313" key="1">
    <source>
        <dbReference type="EMBL" id="AVK05756.1"/>
    </source>
</evidence>
<protein>
    <submittedName>
        <fullName evidence="1">Uncharacterized protein</fullName>
    </submittedName>
</protein>
<dbReference type="EMBL" id="CP027169">
    <property type="protein sequence ID" value="AVK05756.1"/>
    <property type="molecule type" value="Genomic_DNA"/>
</dbReference>
<dbReference type="AlphaFoldDB" id="A0A2R3IV10"/>